<dbReference type="InterPro" id="IPR033966">
    <property type="entry name" value="RuBisCO"/>
</dbReference>
<dbReference type="Proteomes" id="UP000277582">
    <property type="component" value="Unassembled WGS sequence"/>
</dbReference>
<comment type="caution">
    <text evidence="2">The sequence shown here is derived from an EMBL/GenBank/DDBJ whole genome shotgun (WGS) entry which is preliminary data.</text>
</comment>
<dbReference type="InterPro" id="IPR036376">
    <property type="entry name" value="RuBisCO_lsu_C_sf"/>
</dbReference>
<evidence type="ECO:0000313" key="4">
    <source>
        <dbReference type="Proteomes" id="UP000277582"/>
    </source>
</evidence>
<dbReference type="Gene3D" id="3.20.20.110">
    <property type="entry name" value="Ribulose bisphosphate carboxylase, large subunit, C-terminal domain"/>
    <property type="match status" value="1"/>
</dbReference>
<dbReference type="EMBL" id="RCOS01000113">
    <property type="protein sequence ID" value="RSN73569.1"/>
    <property type="molecule type" value="Genomic_DNA"/>
</dbReference>
<sequence>MSTRALRLKFVVREDHTSFIKWFERLRKWVETDEERALLSLSSEGDAFYVQIPETILDTESGLLQSLALVIDSLPHGDIRLEDVEADFSHMPGPSNGAEGINRSLGARGVMLGAVLRPIQGIHPADLADVSYKLISAGLDFVRDIPGLINQEASQIGLRISLIEEKIDKIKEETGRRAVYWVNVTSKLEKLVDIVQKSLDSGARTLFYDLNVGCMDGIVTIREEFGKRIFLYVNLPSYQSSFSPSILAKLARLYGADVVERPGYYGTNREEVLSIDRALTSGIEVKKSLPVARNIHPGEVEANLAIFGEEQAIIADEAVYEHPMGEEAGVKSMRECIDAFLRGERLPEILNSHEEVKVAVKKWGILATQ</sequence>
<dbReference type="PANTHER" id="PTHR42704:SF17">
    <property type="entry name" value="RIBULOSE BISPHOSPHATE CARBOXYLASE LARGE CHAIN"/>
    <property type="match status" value="1"/>
</dbReference>
<evidence type="ECO:0000313" key="2">
    <source>
        <dbReference type="EMBL" id="RSN73569.1"/>
    </source>
</evidence>
<dbReference type="RefSeq" id="WP_125671808.1">
    <property type="nucleotide sequence ID" value="NZ_RCOS01000113.1"/>
</dbReference>
<accession>A0A429GIS0</accession>
<dbReference type="SUPFAM" id="SSF51649">
    <property type="entry name" value="RuBisCo, C-terminal domain"/>
    <property type="match status" value="1"/>
</dbReference>
<reference evidence="2 4" key="1">
    <citation type="submission" date="2018-10" db="EMBL/GenBank/DDBJ databases">
        <title>Co-occurring genomic capacity for anaerobic methane metabolism and dissimilatory sulfite reduction discovered in the Korarchaeota.</title>
        <authorList>
            <person name="Mckay L.J."/>
            <person name="Dlakic M."/>
            <person name="Fields M.W."/>
            <person name="Delmont T.O."/>
            <person name="Eren A.M."/>
            <person name="Jay Z.J."/>
            <person name="Klingelsmith K.B."/>
            <person name="Rusch D.B."/>
            <person name="Inskeep W.P."/>
        </authorList>
    </citation>
    <scope>NUCLEOTIDE SEQUENCE [LARGE SCALE GENOMIC DNA]</scope>
    <source>
        <strain evidence="2 4">MDKW</strain>
    </source>
</reference>
<dbReference type="InterPro" id="IPR000685">
    <property type="entry name" value="RuBisCO_lsu_C"/>
</dbReference>
<dbReference type="GO" id="GO:0016984">
    <property type="term" value="F:ribulose-bisphosphate carboxylase activity"/>
    <property type="evidence" value="ECO:0007669"/>
    <property type="project" value="InterPro"/>
</dbReference>
<proteinExistence type="predicted"/>
<dbReference type="GO" id="GO:0000287">
    <property type="term" value="F:magnesium ion binding"/>
    <property type="evidence" value="ECO:0007669"/>
    <property type="project" value="InterPro"/>
</dbReference>
<dbReference type="PANTHER" id="PTHR42704">
    <property type="entry name" value="RIBULOSE BISPHOSPHATE CARBOXYLASE"/>
    <property type="match status" value="1"/>
</dbReference>
<organism evidence="2 4">
    <name type="scientific">Candidatus Methanodesulfokora washburnensis</name>
    <dbReference type="NCBI Taxonomy" id="2478471"/>
    <lineage>
        <taxon>Archaea</taxon>
        <taxon>Thermoproteota</taxon>
        <taxon>Candidatus Korarchaeia</taxon>
        <taxon>Candidatus Korarchaeia incertae sedis</taxon>
        <taxon>Candidatus Methanodesulfokora</taxon>
    </lineage>
</organism>
<dbReference type="EMBL" id="RXII01000048">
    <property type="protein sequence ID" value="RZN62366.1"/>
    <property type="molecule type" value="Genomic_DNA"/>
</dbReference>
<evidence type="ECO:0000313" key="5">
    <source>
        <dbReference type="Proteomes" id="UP000316217"/>
    </source>
</evidence>
<name>A0A429GIS0_9CREN</name>
<gene>
    <name evidence="2" type="ORF">D6D85_09820</name>
    <name evidence="3" type="ORF">EF810_03110</name>
</gene>
<keyword evidence="4" id="KW-1185">Reference proteome</keyword>
<protein>
    <recommendedName>
        <fullName evidence="1">Ribulose bisphosphate carboxylase large subunit C-terminal domain-containing protein</fullName>
    </recommendedName>
</protein>
<evidence type="ECO:0000313" key="3">
    <source>
        <dbReference type="EMBL" id="RZN62366.1"/>
    </source>
</evidence>
<dbReference type="AlphaFoldDB" id="A0A429GIS0"/>
<dbReference type="Proteomes" id="UP000316217">
    <property type="component" value="Unassembled WGS sequence"/>
</dbReference>
<feature type="domain" description="Ribulose bisphosphate carboxylase large subunit C-terminal" evidence="1">
    <location>
        <begin position="110"/>
        <end position="363"/>
    </location>
</feature>
<reference evidence="3 5" key="2">
    <citation type="journal article" date="2019" name="Nat. Microbiol.">
        <title>Wide diversity of methane and short-chain alkane metabolisms in uncultured archaea.</title>
        <authorList>
            <person name="Borrel G."/>
            <person name="Adam P.S."/>
            <person name="McKay L.J."/>
            <person name="Chen L.X."/>
            <person name="Sierra-Garcia I.N."/>
            <person name="Sieber C.M."/>
            <person name="Letourneur Q."/>
            <person name="Ghozlane A."/>
            <person name="Andersen G.L."/>
            <person name="Li W.J."/>
            <person name="Hallam S.J."/>
            <person name="Muyzer G."/>
            <person name="de Oliveira V.M."/>
            <person name="Inskeep W.P."/>
            <person name="Banfield J.F."/>
            <person name="Gribaldo S."/>
        </authorList>
    </citation>
    <scope>NUCLEOTIDE SEQUENCE [LARGE SCALE GENOMIC DNA]</scope>
    <source>
        <strain evidence="3">NM4</strain>
    </source>
</reference>
<dbReference type="Pfam" id="PF00016">
    <property type="entry name" value="RuBisCO_large"/>
    <property type="match status" value="1"/>
</dbReference>
<evidence type="ECO:0000259" key="1">
    <source>
        <dbReference type="Pfam" id="PF00016"/>
    </source>
</evidence>